<protein>
    <submittedName>
        <fullName evidence="1">Uncharacterized protein</fullName>
    </submittedName>
</protein>
<reference evidence="1 2" key="1">
    <citation type="submission" date="2024-03" db="EMBL/GenBank/DDBJ databases">
        <title>Bacilli Hybrid Assemblies.</title>
        <authorList>
            <person name="Kovac J."/>
        </authorList>
    </citation>
    <scope>NUCLEOTIDE SEQUENCE [LARGE SCALE GENOMIC DNA]</scope>
    <source>
        <strain evidence="1 2">FSL R7-0666</strain>
    </source>
</reference>
<dbReference type="EMBL" id="JBCITK010000001">
    <property type="protein sequence ID" value="MEN0642278.1"/>
    <property type="molecule type" value="Genomic_DNA"/>
</dbReference>
<accession>A0ABU9VEF2</accession>
<proteinExistence type="predicted"/>
<dbReference type="Proteomes" id="UP001418796">
    <property type="component" value="Unassembled WGS sequence"/>
</dbReference>
<gene>
    <name evidence="1" type="ORF">MKY91_03765</name>
</gene>
<name>A0ABU9VEF2_9BACI</name>
<organism evidence="1 2">
    <name type="scientific">Alkalicoccobacillus gibsonii</name>
    <dbReference type="NCBI Taxonomy" id="79881"/>
    <lineage>
        <taxon>Bacteria</taxon>
        <taxon>Bacillati</taxon>
        <taxon>Bacillota</taxon>
        <taxon>Bacilli</taxon>
        <taxon>Bacillales</taxon>
        <taxon>Bacillaceae</taxon>
        <taxon>Alkalicoccobacillus</taxon>
    </lineage>
</organism>
<evidence type="ECO:0000313" key="1">
    <source>
        <dbReference type="EMBL" id="MEN0642278.1"/>
    </source>
</evidence>
<dbReference type="RefSeq" id="WP_343129411.1">
    <property type="nucleotide sequence ID" value="NZ_JBCITK010000001.1"/>
</dbReference>
<comment type="caution">
    <text evidence="1">The sequence shown here is derived from an EMBL/GenBank/DDBJ whole genome shotgun (WGS) entry which is preliminary data.</text>
</comment>
<evidence type="ECO:0000313" key="2">
    <source>
        <dbReference type="Proteomes" id="UP001418796"/>
    </source>
</evidence>
<keyword evidence="2" id="KW-1185">Reference proteome</keyword>
<sequence length="109" mass="13136">MRKYTFTDDELIRKYIIYSTMRNVINRKNRGLGLKNLIEMGNEVGNEIHNMQNIIFMRKIKIIKTPSNNNEVYAYTLFKNGWRSEHTMEKSIINDEVKKLWNDLHKKKD</sequence>